<gene>
    <name evidence="2" type="ORF">IAD28_06130</name>
</gene>
<protein>
    <recommendedName>
        <fullName evidence="1">Spore germination protein N-terminal domain-containing protein</fullName>
    </recommendedName>
</protein>
<feature type="domain" description="Spore germination protein N-terminal" evidence="1">
    <location>
        <begin position="23"/>
        <end position="194"/>
    </location>
</feature>
<dbReference type="GO" id="GO:0016020">
    <property type="term" value="C:membrane"/>
    <property type="evidence" value="ECO:0007669"/>
    <property type="project" value="InterPro"/>
</dbReference>
<evidence type="ECO:0000313" key="3">
    <source>
        <dbReference type="Proteomes" id="UP000823960"/>
    </source>
</evidence>
<dbReference type="InterPro" id="IPR008844">
    <property type="entry name" value="Spore_GerAC-like"/>
</dbReference>
<dbReference type="EMBL" id="DVOL01000089">
    <property type="protein sequence ID" value="HIV11249.1"/>
    <property type="molecule type" value="Genomic_DNA"/>
</dbReference>
<reference evidence="2" key="1">
    <citation type="submission" date="2020-10" db="EMBL/GenBank/DDBJ databases">
        <authorList>
            <person name="Gilroy R."/>
        </authorList>
    </citation>
    <scope>NUCLEOTIDE SEQUENCE</scope>
    <source>
        <strain evidence="2">1370</strain>
    </source>
</reference>
<comment type="caution">
    <text evidence="2">The sequence shown here is derived from an EMBL/GenBank/DDBJ whole genome shotgun (WGS) entry which is preliminary data.</text>
</comment>
<sequence>MRRGIIALITATAVLLSGCSEASDLRRRLVVHAIGIDYSEDGLYTVSWQVFNPQSVEDTAPIDASSGNVSTIVTKGETISEARTRLSLHTGKRVFTGNAELILLGGGIERLELSRVLNYFWDNNDIYMGINLAWTRGEAKSIVSASLEHGTAMAELLCEAIGSSYEAGSLTPLRLIEAYNRLEMGEGFLIPCLSLKTGDEEDSEPVSPETVTASECVLISEGRASGYVTAEEASGIALLKGGLSSKSMTIDLGGDRVSVIINFYGVKRSAVIEESGWPVVRLALNGRLSVTDNPGGRDSGEITEGVREELFRLAALGYDRTAGLDGCDALDIARLLRSCESGYYYENRDVLPAVAMNTAFEMTISLWDSSQGGT</sequence>
<dbReference type="PANTHER" id="PTHR35789">
    <property type="entry name" value="SPORE GERMINATION PROTEIN B3"/>
    <property type="match status" value="1"/>
</dbReference>
<evidence type="ECO:0000259" key="1">
    <source>
        <dbReference type="Pfam" id="PF25198"/>
    </source>
</evidence>
<dbReference type="GO" id="GO:0009847">
    <property type="term" value="P:spore germination"/>
    <property type="evidence" value="ECO:0007669"/>
    <property type="project" value="InterPro"/>
</dbReference>
<organism evidence="2 3">
    <name type="scientific">Candidatus Faeciplasma avium</name>
    <dbReference type="NCBI Taxonomy" id="2840798"/>
    <lineage>
        <taxon>Bacteria</taxon>
        <taxon>Bacillati</taxon>
        <taxon>Bacillota</taxon>
        <taxon>Clostridia</taxon>
        <taxon>Eubacteriales</taxon>
        <taxon>Oscillospiraceae</taxon>
        <taxon>Oscillospiraceae incertae sedis</taxon>
        <taxon>Candidatus Faeciplasma</taxon>
    </lineage>
</organism>
<accession>A0A9D1T4Z1</accession>
<proteinExistence type="predicted"/>
<dbReference type="InterPro" id="IPR057336">
    <property type="entry name" value="GerAC_N"/>
</dbReference>
<dbReference type="Proteomes" id="UP000823960">
    <property type="component" value="Unassembled WGS sequence"/>
</dbReference>
<dbReference type="AlphaFoldDB" id="A0A9D1T4Z1"/>
<dbReference type="PROSITE" id="PS51257">
    <property type="entry name" value="PROKAR_LIPOPROTEIN"/>
    <property type="match status" value="1"/>
</dbReference>
<name>A0A9D1T4Z1_9FIRM</name>
<dbReference type="Pfam" id="PF25198">
    <property type="entry name" value="Spore_GerAC_N"/>
    <property type="match status" value="1"/>
</dbReference>
<reference evidence="2" key="2">
    <citation type="journal article" date="2021" name="PeerJ">
        <title>Extensive microbial diversity within the chicken gut microbiome revealed by metagenomics and culture.</title>
        <authorList>
            <person name="Gilroy R."/>
            <person name="Ravi A."/>
            <person name="Getino M."/>
            <person name="Pursley I."/>
            <person name="Horton D.L."/>
            <person name="Alikhan N.F."/>
            <person name="Baker D."/>
            <person name="Gharbi K."/>
            <person name="Hall N."/>
            <person name="Watson M."/>
            <person name="Adriaenssens E.M."/>
            <person name="Foster-Nyarko E."/>
            <person name="Jarju S."/>
            <person name="Secka A."/>
            <person name="Antonio M."/>
            <person name="Oren A."/>
            <person name="Chaudhuri R.R."/>
            <person name="La Ragione R."/>
            <person name="Hildebrand F."/>
            <person name="Pallen M.J."/>
        </authorList>
    </citation>
    <scope>NUCLEOTIDE SEQUENCE</scope>
    <source>
        <strain evidence="2">1370</strain>
    </source>
</reference>
<dbReference type="PANTHER" id="PTHR35789:SF1">
    <property type="entry name" value="SPORE GERMINATION PROTEIN B3"/>
    <property type="match status" value="1"/>
</dbReference>
<evidence type="ECO:0000313" key="2">
    <source>
        <dbReference type="EMBL" id="HIV11249.1"/>
    </source>
</evidence>